<proteinExistence type="predicted"/>
<evidence type="ECO:0000313" key="1">
    <source>
        <dbReference type="EMBL" id="KAJ8471194.1"/>
    </source>
</evidence>
<dbReference type="AlphaFoldDB" id="A0AAV8Q416"/>
<evidence type="ECO:0000313" key="2">
    <source>
        <dbReference type="Proteomes" id="UP001222027"/>
    </source>
</evidence>
<dbReference type="Proteomes" id="UP001222027">
    <property type="component" value="Unassembled WGS sequence"/>
</dbReference>
<keyword evidence="2" id="KW-1185">Reference proteome</keyword>
<sequence length="132" mass="14629">MAGSHCGLLGLPTVGCTPCLPPLDHYRLHSRREKTRSCRTWSSWHHRLLVTYSFAGQYNHPVEGFLGEQPSSTCCSSGTPPPTTTSTIQFHGDKYNSSLPFFVTRDKILGTHTPYILPKRACGGVQIRLAKD</sequence>
<reference evidence="1 2" key="1">
    <citation type="submission" date="2022-12" db="EMBL/GenBank/DDBJ databases">
        <title>Chromosome-scale assembly of the Ensete ventricosum genome.</title>
        <authorList>
            <person name="Dussert Y."/>
            <person name="Stocks J."/>
            <person name="Wendawek A."/>
            <person name="Woldeyes F."/>
            <person name="Nichols R.A."/>
            <person name="Borrell J.S."/>
        </authorList>
    </citation>
    <scope>NUCLEOTIDE SEQUENCE [LARGE SCALE GENOMIC DNA]</scope>
    <source>
        <strain evidence="2">cv. Maze</strain>
        <tissue evidence="1">Seeds</tissue>
    </source>
</reference>
<gene>
    <name evidence="1" type="ORF">OPV22_025537</name>
</gene>
<protein>
    <submittedName>
        <fullName evidence="1">Uncharacterized protein</fullName>
    </submittedName>
</protein>
<comment type="caution">
    <text evidence="1">The sequence shown here is derived from an EMBL/GenBank/DDBJ whole genome shotgun (WGS) entry which is preliminary data.</text>
</comment>
<dbReference type="EMBL" id="JAQQAF010000007">
    <property type="protein sequence ID" value="KAJ8471194.1"/>
    <property type="molecule type" value="Genomic_DNA"/>
</dbReference>
<accession>A0AAV8Q416</accession>
<organism evidence="1 2">
    <name type="scientific">Ensete ventricosum</name>
    <name type="common">Abyssinian banana</name>
    <name type="synonym">Musa ensete</name>
    <dbReference type="NCBI Taxonomy" id="4639"/>
    <lineage>
        <taxon>Eukaryota</taxon>
        <taxon>Viridiplantae</taxon>
        <taxon>Streptophyta</taxon>
        <taxon>Embryophyta</taxon>
        <taxon>Tracheophyta</taxon>
        <taxon>Spermatophyta</taxon>
        <taxon>Magnoliopsida</taxon>
        <taxon>Liliopsida</taxon>
        <taxon>Zingiberales</taxon>
        <taxon>Musaceae</taxon>
        <taxon>Ensete</taxon>
    </lineage>
</organism>
<name>A0AAV8Q416_ENSVE</name>